<protein>
    <recommendedName>
        <fullName evidence="2">arginyltransferase</fullName>
        <ecNumber evidence="2">2.3.2.8</ecNumber>
    </recommendedName>
</protein>
<dbReference type="Pfam" id="PF04376">
    <property type="entry name" value="ATE_N"/>
    <property type="match status" value="1"/>
</dbReference>
<dbReference type="GO" id="GO:0004057">
    <property type="term" value="F:arginyl-tRNA--protein transferase activity"/>
    <property type="evidence" value="ECO:0007669"/>
    <property type="project" value="UniProtKB-EC"/>
</dbReference>
<dbReference type="InterPro" id="IPR007471">
    <property type="entry name" value="N-end_Aminoacyl_Trfase_N"/>
</dbReference>
<reference evidence="9" key="1">
    <citation type="journal article" date="2015" name="Genome Announc.">
        <title>Draft whole-genome sequence of the biocontrol agent Trichoderma harzianum T6776.</title>
        <authorList>
            <person name="Baroncelli R."/>
            <person name="Piaggeschi G."/>
            <person name="Fiorini L."/>
            <person name="Bertolini E."/>
            <person name="Zapparata A."/>
            <person name="Pe M.E."/>
            <person name="Sarrocco S."/>
            <person name="Vannacci G."/>
        </authorList>
    </citation>
    <scope>NUCLEOTIDE SEQUENCE [LARGE SCALE GENOMIC DNA]</scope>
    <source>
        <strain evidence="9">T6776</strain>
    </source>
</reference>
<dbReference type="InterPro" id="IPR016181">
    <property type="entry name" value="Acyl_CoA_acyltransferase"/>
</dbReference>
<comment type="similarity">
    <text evidence="1">Belongs to the R-transferase family.</text>
</comment>
<name>A0A0F9XDM6_TRIHA</name>
<evidence type="ECO:0000259" key="7">
    <source>
        <dbReference type="Pfam" id="PF04377"/>
    </source>
</evidence>
<feature type="domain" description="N-end rule aminoacyl transferase C-terminal" evidence="7">
    <location>
        <begin position="172"/>
        <end position="308"/>
    </location>
</feature>
<dbReference type="PANTHER" id="PTHR21367:SF1">
    <property type="entry name" value="ARGINYL-TRNA--PROTEIN TRANSFERASE 1"/>
    <property type="match status" value="1"/>
</dbReference>
<evidence type="ECO:0000256" key="2">
    <source>
        <dbReference type="ARBA" id="ARBA00012025"/>
    </source>
</evidence>
<dbReference type="EC" id="2.3.2.8" evidence="2"/>
<evidence type="ECO:0000313" key="8">
    <source>
        <dbReference type="EMBL" id="KKO98707.1"/>
    </source>
</evidence>
<accession>A0A0F9XDM6</accession>
<feature type="compositionally biased region" description="Polar residues" evidence="5">
    <location>
        <begin position="344"/>
        <end position="355"/>
    </location>
</feature>
<organism evidence="8 9">
    <name type="scientific">Trichoderma harzianum</name>
    <name type="common">Hypocrea lixii</name>
    <dbReference type="NCBI Taxonomy" id="5544"/>
    <lineage>
        <taxon>Eukaryota</taxon>
        <taxon>Fungi</taxon>
        <taxon>Dikarya</taxon>
        <taxon>Ascomycota</taxon>
        <taxon>Pezizomycotina</taxon>
        <taxon>Sordariomycetes</taxon>
        <taxon>Hypocreomycetidae</taxon>
        <taxon>Hypocreales</taxon>
        <taxon>Hypocreaceae</taxon>
        <taxon>Trichoderma</taxon>
    </lineage>
</organism>
<feature type="domain" description="N-end aminoacyl transferase N-terminal" evidence="6">
    <location>
        <begin position="46"/>
        <end position="100"/>
    </location>
</feature>
<evidence type="ECO:0000256" key="5">
    <source>
        <dbReference type="SAM" id="MobiDB-lite"/>
    </source>
</evidence>
<dbReference type="InterPro" id="IPR007472">
    <property type="entry name" value="N-end_Aminoacyl_Trfase_C"/>
</dbReference>
<keyword evidence="3 8" id="KW-0808">Transferase</keyword>
<evidence type="ECO:0000259" key="6">
    <source>
        <dbReference type="Pfam" id="PF04376"/>
    </source>
</evidence>
<evidence type="ECO:0000256" key="1">
    <source>
        <dbReference type="ARBA" id="ARBA00009991"/>
    </source>
</evidence>
<evidence type="ECO:0000313" key="9">
    <source>
        <dbReference type="Proteomes" id="UP000034112"/>
    </source>
</evidence>
<evidence type="ECO:0000256" key="4">
    <source>
        <dbReference type="ARBA" id="ARBA00023315"/>
    </source>
</evidence>
<dbReference type="AlphaFoldDB" id="A0A0F9XDM6"/>
<dbReference type="EMBL" id="JOKZ01000393">
    <property type="protein sequence ID" value="KKO98707.1"/>
    <property type="molecule type" value="Genomic_DNA"/>
</dbReference>
<gene>
    <name evidence="8" type="ORF">THAR02_09183</name>
</gene>
<comment type="caution">
    <text evidence="8">The sequence shown here is derived from an EMBL/GenBank/DDBJ whole genome shotgun (WGS) entry which is preliminary data.</text>
</comment>
<feature type="compositionally biased region" description="Polar residues" evidence="5">
    <location>
        <begin position="367"/>
        <end position="376"/>
    </location>
</feature>
<proteinExistence type="inferred from homology"/>
<dbReference type="Pfam" id="PF04377">
    <property type="entry name" value="ATE_C"/>
    <property type="match status" value="1"/>
</dbReference>
<dbReference type="InterPro" id="IPR030700">
    <property type="entry name" value="N-end_Aminoacyl_Trfase"/>
</dbReference>
<dbReference type="OMA" id="KYQTAIH"/>
<sequence>MRNPSSTRARRAVVVVLLSESEDGVHFSCHKLTLFLERLGFSYYASATSLSPQFYHTLLDRCWRRSGKLLYRPNQRASCCPHYTIRLDSDQFYPTRGQRQTINRFNKHVLGEAYAKQAARLYPRSREETKKRDNEFCLTERIHEAELNRVKAPPEPAHKWEVTLEEDSFTEEKYLVYDNYQRVVHGDEPGERTRHSFERFLCNSPLQRQVMIGPDGRKRRLGSYHQCYRLDGVLVAVGVLDLLPQCVSSVYFLYHESVHTFAPGKLGALYEIALAVEEGYRWWYPGFYIHSCPKMKYKIDYGPQYILDPDTLDYRPLDKTVLDILGRDTYTSFSTVLGENATNASEMRSAASTGLPSGGAPEASMSLDESPQSPEDANSDEDIDEEVDEVYDSLFRSKMPGIPSVNTMENLDLDHIILRIFPTGPLFETSDLVGWRHSNIRQPSGIRHSIAQLIAALGPDLMGDICLDLVRQQV</sequence>
<dbReference type="GO" id="GO:0005737">
    <property type="term" value="C:cytoplasm"/>
    <property type="evidence" value="ECO:0007669"/>
    <property type="project" value="TreeGrafter"/>
</dbReference>
<dbReference type="PANTHER" id="PTHR21367">
    <property type="entry name" value="ARGININE-TRNA-PROTEIN TRANSFERASE 1"/>
    <property type="match status" value="1"/>
</dbReference>
<evidence type="ECO:0000256" key="3">
    <source>
        <dbReference type="ARBA" id="ARBA00022679"/>
    </source>
</evidence>
<keyword evidence="4" id="KW-0012">Acyltransferase</keyword>
<dbReference type="Proteomes" id="UP000034112">
    <property type="component" value="Unassembled WGS sequence"/>
</dbReference>
<dbReference type="SUPFAM" id="SSF55729">
    <property type="entry name" value="Acyl-CoA N-acyltransferases (Nat)"/>
    <property type="match status" value="1"/>
</dbReference>
<dbReference type="OrthoDB" id="74183at2759"/>
<feature type="region of interest" description="Disordered" evidence="5">
    <location>
        <begin position="344"/>
        <end position="384"/>
    </location>
</feature>